<protein>
    <submittedName>
        <fullName evidence="1">Phytanoyl-CoA dioxygenase</fullName>
    </submittedName>
</protein>
<dbReference type="RefSeq" id="WP_124971140.1">
    <property type="nucleotide sequence ID" value="NZ_BDQK01000013.1"/>
</dbReference>
<name>A0A401IIV0_APHSA</name>
<gene>
    <name evidence="1" type="ORF">AsFPU1_2591</name>
</gene>
<evidence type="ECO:0000313" key="1">
    <source>
        <dbReference type="EMBL" id="GBF81179.1"/>
    </source>
</evidence>
<proteinExistence type="predicted"/>
<sequence length="283" mass="31313">MQTTGYSGKSSTSQTNFNQVEQKVAFFEKEGFVGPFTLGQTPSLVALRDAMSQAIEEAQNQEQKTSSSPMESHVMDRRIAHTTSKLVYDLSTEPPILDDVADFLGQNLLFWMAETISREPGHDGHIVEKTGQIWHIDVINGWIKGVHVSIAVTEMTMKTGCLLVIPRTHKYDADLVVLAEAGECDLTDAGSMIKLADRMHPENAPHKIEAIQMKAGQYCFTRGGIWHGVSQNNDSRTRFGLVARFAKPDVEIKGFSGNPIPCIIVRGEDSYHLNLLTNPPENS</sequence>
<dbReference type="Proteomes" id="UP000287247">
    <property type="component" value="Unassembled WGS sequence"/>
</dbReference>
<dbReference type="AlphaFoldDB" id="A0A401IIV0"/>
<dbReference type="SUPFAM" id="SSF51197">
    <property type="entry name" value="Clavaminate synthase-like"/>
    <property type="match status" value="1"/>
</dbReference>
<dbReference type="GO" id="GO:0016706">
    <property type="term" value="F:2-oxoglutarate-dependent dioxygenase activity"/>
    <property type="evidence" value="ECO:0007669"/>
    <property type="project" value="UniProtKB-ARBA"/>
</dbReference>
<dbReference type="EMBL" id="BDQK01000013">
    <property type="protein sequence ID" value="GBF81179.1"/>
    <property type="molecule type" value="Genomic_DNA"/>
</dbReference>
<accession>A0A401IIV0</accession>
<dbReference type="InterPro" id="IPR008775">
    <property type="entry name" value="Phytyl_CoA_dOase-like"/>
</dbReference>
<keyword evidence="2" id="KW-1185">Reference proteome</keyword>
<keyword evidence="1" id="KW-0223">Dioxygenase</keyword>
<organism evidence="1 2">
    <name type="scientific">Aphanothece sacrum FPU1</name>
    <dbReference type="NCBI Taxonomy" id="1920663"/>
    <lineage>
        <taxon>Bacteria</taxon>
        <taxon>Bacillati</taxon>
        <taxon>Cyanobacteriota</taxon>
        <taxon>Cyanophyceae</taxon>
        <taxon>Oscillatoriophycideae</taxon>
        <taxon>Chroococcales</taxon>
        <taxon>Aphanothecaceae</taxon>
        <taxon>Aphanothece</taxon>
    </lineage>
</organism>
<reference evidence="2" key="1">
    <citation type="submission" date="2017-05" db="EMBL/GenBank/DDBJ databases">
        <title>Physiological properties and genetic analysis related to exopolysaccharide production of fresh-water unicellular cyanobacterium Aphanothece sacrum, Suizenji Nori, that has been cultured as a food source in Japan.</title>
        <authorList>
            <person name="Kanesaki Y."/>
            <person name="Yoshikawa S."/>
            <person name="Ohki K."/>
        </authorList>
    </citation>
    <scope>NUCLEOTIDE SEQUENCE [LARGE SCALE GENOMIC DNA]</scope>
    <source>
        <strain evidence="2">FPU1</strain>
    </source>
</reference>
<evidence type="ECO:0000313" key="2">
    <source>
        <dbReference type="Proteomes" id="UP000287247"/>
    </source>
</evidence>
<dbReference type="Pfam" id="PF05721">
    <property type="entry name" value="PhyH"/>
    <property type="match status" value="1"/>
</dbReference>
<dbReference type="OrthoDB" id="9791262at2"/>
<comment type="caution">
    <text evidence="1">The sequence shown here is derived from an EMBL/GenBank/DDBJ whole genome shotgun (WGS) entry which is preliminary data.</text>
</comment>
<keyword evidence="1" id="KW-0560">Oxidoreductase</keyword>
<dbReference type="Gene3D" id="2.60.120.620">
    <property type="entry name" value="q2cbj1_9rhob like domain"/>
    <property type="match status" value="1"/>
</dbReference>